<name>A0AAE0ZSL5_9GAST</name>
<organism evidence="1 2">
    <name type="scientific">Elysia crispata</name>
    <name type="common">lettuce slug</name>
    <dbReference type="NCBI Taxonomy" id="231223"/>
    <lineage>
        <taxon>Eukaryota</taxon>
        <taxon>Metazoa</taxon>
        <taxon>Spiralia</taxon>
        <taxon>Lophotrochozoa</taxon>
        <taxon>Mollusca</taxon>
        <taxon>Gastropoda</taxon>
        <taxon>Heterobranchia</taxon>
        <taxon>Euthyneura</taxon>
        <taxon>Panpulmonata</taxon>
        <taxon>Sacoglossa</taxon>
        <taxon>Placobranchoidea</taxon>
        <taxon>Plakobranchidae</taxon>
        <taxon>Elysia</taxon>
    </lineage>
</organism>
<evidence type="ECO:0000313" key="2">
    <source>
        <dbReference type="Proteomes" id="UP001283361"/>
    </source>
</evidence>
<dbReference type="Proteomes" id="UP001283361">
    <property type="component" value="Unassembled WGS sequence"/>
</dbReference>
<gene>
    <name evidence="1" type="ORF">RRG08_008413</name>
</gene>
<reference evidence="1" key="1">
    <citation type="journal article" date="2023" name="G3 (Bethesda)">
        <title>A reference genome for the long-term kleptoplast-retaining sea slug Elysia crispata morphotype clarki.</title>
        <authorList>
            <person name="Eastman K.E."/>
            <person name="Pendleton A.L."/>
            <person name="Shaikh M.A."/>
            <person name="Suttiyut T."/>
            <person name="Ogas R."/>
            <person name="Tomko P."/>
            <person name="Gavelis G."/>
            <person name="Widhalm J.R."/>
            <person name="Wisecaver J.H."/>
        </authorList>
    </citation>
    <scope>NUCLEOTIDE SEQUENCE</scope>
    <source>
        <strain evidence="1">ECLA1</strain>
    </source>
</reference>
<dbReference type="EMBL" id="JAWDGP010003382">
    <property type="protein sequence ID" value="KAK3774864.1"/>
    <property type="molecule type" value="Genomic_DNA"/>
</dbReference>
<accession>A0AAE0ZSL5</accession>
<comment type="caution">
    <text evidence="1">The sequence shown here is derived from an EMBL/GenBank/DDBJ whole genome shotgun (WGS) entry which is preliminary data.</text>
</comment>
<dbReference type="Gene3D" id="3.40.50.2300">
    <property type="match status" value="1"/>
</dbReference>
<evidence type="ECO:0000313" key="1">
    <source>
        <dbReference type="EMBL" id="KAK3774864.1"/>
    </source>
</evidence>
<keyword evidence="2" id="KW-1185">Reference proteome</keyword>
<proteinExistence type="predicted"/>
<sequence length="93" mass="10756">MTEVGMACKEKLNRKKYVLFLLQTTEQIKERLDRMLNTPDTSLVITDYPEAPEAYDAIWVMAFAFPNAAKLQKRGMNLEDFEETTNVIFCAMN</sequence>
<protein>
    <submittedName>
        <fullName evidence="1">Uncharacterized protein</fullName>
    </submittedName>
</protein>
<dbReference type="AlphaFoldDB" id="A0AAE0ZSL5"/>